<dbReference type="Proteomes" id="UP000078540">
    <property type="component" value="Unassembled WGS sequence"/>
</dbReference>
<name>A0A151I012_9HYME</name>
<reference evidence="1 2" key="1">
    <citation type="submission" date="2015-09" db="EMBL/GenBank/DDBJ databases">
        <title>Atta colombica WGS genome.</title>
        <authorList>
            <person name="Nygaard S."/>
            <person name="Hu H."/>
            <person name="Boomsma J."/>
            <person name="Zhang G."/>
        </authorList>
    </citation>
    <scope>NUCLEOTIDE SEQUENCE [LARGE SCALE GENOMIC DNA]</scope>
    <source>
        <strain evidence="1">Treedump-2</strain>
        <tissue evidence="1">Whole body</tissue>
    </source>
</reference>
<dbReference type="AlphaFoldDB" id="A0A151I012"/>
<evidence type="ECO:0000313" key="1">
    <source>
        <dbReference type="EMBL" id="KYM78250.1"/>
    </source>
</evidence>
<organism evidence="1 2">
    <name type="scientific">Atta colombica</name>
    <dbReference type="NCBI Taxonomy" id="520822"/>
    <lineage>
        <taxon>Eukaryota</taxon>
        <taxon>Metazoa</taxon>
        <taxon>Ecdysozoa</taxon>
        <taxon>Arthropoda</taxon>
        <taxon>Hexapoda</taxon>
        <taxon>Insecta</taxon>
        <taxon>Pterygota</taxon>
        <taxon>Neoptera</taxon>
        <taxon>Endopterygota</taxon>
        <taxon>Hymenoptera</taxon>
        <taxon>Apocrita</taxon>
        <taxon>Aculeata</taxon>
        <taxon>Formicoidea</taxon>
        <taxon>Formicidae</taxon>
        <taxon>Myrmicinae</taxon>
        <taxon>Atta</taxon>
    </lineage>
</organism>
<sequence length="89" mass="10641">MAERLKLFVQKRTSLKAQITRLTELYHTYENYNMRFIMRYLNMLVTKQSILDAINAQNTDMLNGPVPLKIWLHLRHSHEIHLSYLKILG</sequence>
<accession>A0A151I012</accession>
<dbReference type="EMBL" id="KQ976672">
    <property type="protein sequence ID" value="KYM78250.1"/>
    <property type="molecule type" value="Genomic_DNA"/>
</dbReference>
<evidence type="ECO:0000313" key="2">
    <source>
        <dbReference type="Proteomes" id="UP000078540"/>
    </source>
</evidence>
<proteinExistence type="predicted"/>
<keyword evidence="2" id="KW-1185">Reference proteome</keyword>
<gene>
    <name evidence="1" type="ORF">ALC53_11318</name>
</gene>
<protein>
    <submittedName>
        <fullName evidence="1">Uncharacterized protein</fullName>
    </submittedName>
</protein>